<keyword evidence="5" id="KW-1185">Reference proteome</keyword>
<comment type="caution">
    <text evidence="4">The sequence shown here is derived from an EMBL/GenBank/DDBJ whole genome shotgun (WGS) entry which is preliminary data.</text>
</comment>
<keyword evidence="1" id="KW-0812">Transmembrane</keyword>
<reference evidence="4 5" key="1">
    <citation type="submission" date="2022-06" db="EMBL/GenBank/DDBJ databases">
        <title>A taxonomic note on the genus Prevotella: Description of four novel genera and emended description of the genera Hallella and Xylanibacter.</title>
        <authorList>
            <person name="Hitch T.C.A."/>
        </authorList>
    </citation>
    <scope>NUCLEOTIDE SEQUENCE [LARGE SCALE GENOMIC DNA]</scope>
    <source>
        <strain evidence="4 5">DSM 100619</strain>
    </source>
</reference>
<evidence type="ECO:0000313" key="4">
    <source>
        <dbReference type="EMBL" id="MCO6026324.1"/>
    </source>
</evidence>
<gene>
    <name evidence="4" type="ORF">NG821_10820</name>
</gene>
<evidence type="ECO:0000256" key="1">
    <source>
        <dbReference type="SAM" id="Phobius"/>
    </source>
</evidence>
<keyword evidence="1" id="KW-0472">Membrane</keyword>
<dbReference type="SUPFAM" id="SSF81901">
    <property type="entry name" value="HCP-like"/>
    <property type="match status" value="1"/>
</dbReference>
<evidence type="ECO:0000313" key="5">
    <source>
        <dbReference type="Proteomes" id="UP001204015"/>
    </source>
</evidence>
<dbReference type="EMBL" id="JAMXLY010000049">
    <property type="protein sequence ID" value="MCO6026324.1"/>
    <property type="molecule type" value="Genomic_DNA"/>
</dbReference>
<evidence type="ECO:0000256" key="2">
    <source>
        <dbReference type="SAM" id="SignalP"/>
    </source>
</evidence>
<keyword evidence="1" id="KW-1133">Transmembrane helix</keyword>
<sequence length="545" mass="63931">MFKNLFFILLTSLFMLSPASATNDKLLLRLDHILAHREVYDTAKQQHLKMLKNYAAICHEPEELLKLYELLYNEYYVYQFDSAKIYVNKALQLSQQIHDTNHEIQNQLRKVQLFGIGGLYSEAFNILNSINVNQISPKLRFQYYMTRFTLYSYWSDYCNDNYYAPQYRAIAASSLKSAMPYLTRNMPEYDFYHGEYYVYVERNDQKALKYYFKTIQHQKETSRYYAMACFAIANNYSAHHNISKYETYLIRACIGDALCNTRENLALQELATFLFKKGRHNIERADSYINIALEDAKFYNNRLRILEISQKLPTIVSAYEKLMKSNNKKLEGTLFIISILVIISLFAIVFIFRQNKLLTEHRKQLSENNTQLTSLNRRLNVLNGALLDTNRKREGLAKLYIDLCAKYIDRLSKYQNLVRRKIKAHQVNELLSTISSSRLSEEDATTFINRFDKAFLDLYPTFVGEFNALLNDPQNVKKDSASHSMTTEQRIYALIRLGIKESSEIAALLFYSPQTIYNYRSSAKNRAKNKETFEEDVMNLCTIIK</sequence>
<feature type="chain" id="PRO_5045130756" evidence="2">
    <location>
        <begin position="22"/>
        <end position="545"/>
    </location>
</feature>
<accession>A0ABT1BZ07</accession>
<proteinExistence type="predicted"/>
<name>A0ABT1BZ07_9BACT</name>
<dbReference type="RefSeq" id="WP_252761678.1">
    <property type="nucleotide sequence ID" value="NZ_JAMXLY010000049.1"/>
</dbReference>
<keyword evidence="2" id="KW-0732">Signal</keyword>
<feature type="domain" description="DUF6377" evidence="3">
    <location>
        <begin position="256"/>
        <end position="506"/>
    </location>
</feature>
<protein>
    <submittedName>
        <fullName evidence="4">DUF6377 domain-containing protein</fullName>
    </submittedName>
</protein>
<feature type="signal peptide" evidence="2">
    <location>
        <begin position="1"/>
        <end position="21"/>
    </location>
</feature>
<evidence type="ECO:0000259" key="3">
    <source>
        <dbReference type="Pfam" id="PF19904"/>
    </source>
</evidence>
<feature type="transmembrane region" description="Helical" evidence="1">
    <location>
        <begin position="332"/>
        <end position="352"/>
    </location>
</feature>
<dbReference type="InterPro" id="IPR045957">
    <property type="entry name" value="DUF6377"/>
</dbReference>
<dbReference type="Proteomes" id="UP001204015">
    <property type="component" value="Unassembled WGS sequence"/>
</dbReference>
<dbReference type="Pfam" id="PF19904">
    <property type="entry name" value="DUF6377"/>
    <property type="match status" value="1"/>
</dbReference>
<organism evidence="4 5">
    <name type="scientific">Segatella cerevisiae</name>
    <dbReference type="NCBI Taxonomy" id="2053716"/>
    <lineage>
        <taxon>Bacteria</taxon>
        <taxon>Pseudomonadati</taxon>
        <taxon>Bacteroidota</taxon>
        <taxon>Bacteroidia</taxon>
        <taxon>Bacteroidales</taxon>
        <taxon>Prevotellaceae</taxon>
        <taxon>Segatella</taxon>
    </lineage>
</organism>